<evidence type="ECO:0000313" key="3">
    <source>
        <dbReference type="Proteomes" id="UP001454036"/>
    </source>
</evidence>
<evidence type="ECO:0000259" key="1">
    <source>
        <dbReference type="SMART" id="SM00597"/>
    </source>
</evidence>
<dbReference type="InterPro" id="IPR012337">
    <property type="entry name" value="RNaseH-like_sf"/>
</dbReference>
<dbReference type="AlphaFoldDB" id="A0AAV3P2J0"/>
<organism evidence="2 3">
    <name type="scientific">Lithospermum erythrorhizon</name>
    <name type="common">Purple gromwell</name>
    <name type="synonym">Lithospermum officinale var. erythrorhizon</name>
    <dbReference type="NCBI Taxonomy" id="34254"/>
    <lineage>
        <taxon>Eukaryota</taxon>
        <taxon>Viridiplantae</taxon>
        <taxon>Streptophyta</taxon>
        <taxon>Embryophyta</taxon>
        <taxon>Tracheophyta</taxon>
        <taxon>Spermatophyta</taxon>
        <taxon>Magnoliopsida</taxon>
        <taxon>eudicotyledons</taxon>
        <taxon>Gunneridae</taxon>
        <taxon>Pentapetalae</taxon>
        <taxon>asterids</taxon>
        <taxon>lamiids</taxon>
        <taxon>Boraginales</taxon>
        <taxon>Boraginaceae</taxon>
        <taxon>Boraginoideae</taxon>
        <taxon>Lithospermeae</taxon>
        <taxon>Lithospermum</taxon>
    </lineage>
</organism>
<sequence>MGKPRRIDSFFKIKEHPVPLAEKSQIVDDPVIDSEVSSQPKTLKGARTEELGRNSIYYDPATRAQIWKYPVNERDEVIWAYITHGPCQPELKYNFPFSGPIEHPRRCQHHYFTTFPWLEYSKSIDKFFCHLCYVFNSPKNPSTFTIDGFQDWKIVGGKNYALLRHMGDVNLIHDKDVQCKLDLVNQPHHIPQSFGKQSAQQREDNRLRLKVSIDATNYLSLRSLAFRGHDEKEESLNRRIFLELVDLLASFDKKVEDVMKHRYGNVSYNSGQILKEIIQIIARKVMQIVRDEIVHVKNTSSITLKNKILLVLSRNNLDVRKIRGQGYDGANNMRGHFNGLQSLIAKESPYAYYVHCLAHHLQLTLVPAASEVVCVENFFEKLRYIINSATGSTKRSDELLDAQAEEIAQMIENDELETGRGLNQVCKLQRAGDTRWGSYLRSVSRLIEKFKSTRRVLGVIIDEGKTTSQCGQAFLSHETMSSFDFVFILHFIKELMEITDFLAQALQKKSQDIANAMYLVWTTKTLIQKLRDDGWDDLLLKILQELNSHFNEKSMDLISLNCALDPKDKYSSFDVEKILELAKRYHSGDFTEQEVEQLLPIELRHFGVEVSNNDDLNSLPSITKLCQWMVKTGR</sequence>
<dbReference type="SUPFAM" id="SSF53098">
    <property type="entry name" value="Ribonuclease H-like"/>
    <property type="match status" value="1"/>
</dbReference>
<dbReference type="InterPro" id="IPR025398">
    <property type="entry name" value="DUF4371"/>
</dbReference>
<proteinExistence type="predicted"/>
<dbReference type="PANTHER" id="PTHR11697">
    <property type="entry name" value="GENERAL TRANSCRIPTION FACTOR 2-RELATED ZINC FINGER PROTEIN"/>
    <property type="match status" value="1"/>
</dbReference>
<comment type="caution">
    <text evidence="2">The sequence shown here is derived from an EMBL/GenBank/DDBJ whole genome shotgun (WGS) entry which is preliminary data.</text>
</comment>
<dbReference type="EMBL" id="BAABME010000832">
    <property type="protein sequence ID" value="GAA0145795.1"/>
    <property type="molecule type" value="Genomic_DNA"/>
</dbReference>
<dbReference type="PANTHER" id="PTHR11697:SF230">
    <property type="entry name" value="ZINC FINGER, MYM DOMAIN CONTAINING 1"/>
    <property type="match status" value="1"/>
</dbReference>
<dbReference type="Proteomes" id="UP001454036">
    <property type="component" value="Unassembled WGS sequence"/>
</dbReference>
<dbReference type="Pfam" id="PF14291">
    <property type="entry name" value="DUF4371"/>
    <property type="match status" value="2"/>
</dbReference>
<protein>
    <recommendedName>
        <fullName evidence="1">TTF-type domain-containing protein</fullName>
    </recommendedName>
</protein>
<reference evidence="2 3" key="1">
    <citation type="submission" date="2024-01" db="EMBL/GenBank/DDBJ databases">
        <title>The complete chloroplast genome sequence of Lithospermum erythrorhizon: insights into the phylogenetic relationship among Boraginaceae species and the maternal lineages of purple gromwells.</title>
        <authorList>
            <person name="Okada T."/>
            <person name="Watanabe K."/>
        </authorList>
    </citation>
    <scope>NUCLEOTIDE SEQUENCE [LARGE SCALE GENOMIC DNA]</scope>
</reference>
<evidence type="ECO:0000313" key="2">
    <source>
        <dbReference type="EMBL" id="GAA0145795.1"/>
    </source>
</evidence>
<feature type="domain" description="TTF-type" evidence="1">
    <location>
        <begin position="103"/>
        <end position="196"/>
    </location>
</feature>
<dbReference type="InterPro" id="IPR055298">
    <property type="entry name" value="AtLOH3-like"/>
</dbReference>
<accession>A0AAV3P2J0</accession>
<dbReference type="InterPro" id="IPR006580">
    <property type="entry name" value="Znf_TTF"/>
</dbReference>
<dbReference type="SMART" id="SM00597">
    <property type="entry name" value="ZnF_TTF"/>
    <property type="match status" value="1"/>
</dbReference>
<name>A0AAV3P2J0_LITER</name>
<gene>
    <name evidence="2" type="ORF">LIER_05903</name>
</gene>
<keyword evidence="3" id="KW-1185">Reference proteome</keyword>